<accession>A0ACB8DH56</accession>
<evidence type="ECO:0000313" key="2">
    <source>
        <dbReference type="Proteomes" id="UP000821865"/>
    </source>
</evidence>
<gene>
    <name evidence="1" type="ORF">HPB49_023943</name>
</gene>
<evidence type="ECO:0000313" key="1">
    <source>
        <dbReference type="EMBL" id="KAH7967313.1"/>
    </source>
</evidence>
<reference evidence="1" key="1">
    <citation type="submission" date="2020-05" db="EMBL/GenBank/DDBJ databases">
        <title>Large-scale comparative analyses of tick genomes elucidate their genetic diversity and vector capacities.</title>
        <authorList>
            <person name="Jia N."/>
            <person name="Wang J."/>
            <person name="Shi W."/>
            <person name="Du L."/>
            <person name="Sun Y."/>
            <person name="Zhan W."/>
            <person name="Jiang J."/>
            <person name="Wang Q."/>
            <person name="Zhang B."/>
            <person name="Ji P."/>
            <person name="Sakyi L.B."/>
            <person name="Cui X."/>
            <person name="Yuan T."/>
            <person name="Jiang B."/>
            <person name="Yang W."/>
            <person name="Lam T.T.-Y."/>
            <person name="Chang Q."/>
            <person name="Ding S."/>
            <person name="Wang X."/>
            <person name="Zhu J."/>
            <person name="Ruan X."/>
            <person name="Zhao L."/>
            <person name="Wei J."/>
            <person name="Que T."/>
            <person name="Du C."/>
            <person name="Cheng J."/>
            <person name="Dai P."/>
            <person name="Han X."/>
            <person name="Huang E."/>
            <person name="Gao Y."/>
            <person name="Liu J."/>
            <person name="Shao H."/>
            <person name="Ye R."/>
            <person name="Li L."/>
            <person name="Wei W."/>
            <person name="Wang X."/>
            <person name="Wang C."/>
            <person name="Yang T."/>
            <person name="Huo Q."/>
            <person name="Li W."/>
            <person name="Guo W."/>
            <person name="Chen H."/>
            <person name="Zhou L."/>
            <person name="Ni X."/>
            <person name="Tian J."/>
            <person name="Zhou Y."/>
            <person name="Sheng Y."/>
            <person name="Liu T."/>
            <person name="Pan Y."/>
            <person name="Xia L."/>
            <person name="Li J."/>
            <person name="Zhao F."/>
            <person name="Cao W."/>
        </authorList>
    </citation>
    <scope>NUCLEOTIDE SEQUENCE</scope>
    <source>
        <strain evidence="1">Dsil-2018</strain>
    </source>
</reference>
<organism evidence="1 2">
    <name type="scientific">Dermacentor silvarum</name>
    <name type="common">Tick</name>
    <dbReference type="NCBI Taxonomy" id="543639"/>
    <lineage>
        <taxon>Eukaryota</taxon>
        <taxon>Metazoa</taxon>
        <taxon>Ecdysozoa</taxon>
        <taxon>Arthropoda</taxon>
        <taxon>Chelicerata</taxon>
        <taxon>Arachnida</taxon>
        <taxon>Acari</taxon>
        <taxon>Parasitiformes</taxon>
        <taxon>Ixodida</taxon>
        <taxon>Ixodoidea</taxon>
        <taxon>Ixodidae</taxon>
        <taxon>Rhipicephalinae</taxon>
        <taxon>Dermacentor</taxon>
    </lineage>
</organism>
<keyword evidence="2" id="KW-1185">Reference proteome</keyword>
<protein>
    <submittedName>
        <fullName evidence="1">Uncharacterized protein</fullName>
    </submittedName>
</protein>
<sequence length="369" mass="41070">MAAILPSRFAVLKVEGDDPDDSKATKKPQPAKSGSVGDRNSVTTKPKPKKKKKPAENQAKAKLAAPQAGKPQERGDDWESWKRRDDQFVSDVYEQDLQQALLLSRLDYEEKKEFYEAHQKEATVANLAAPGSRGNANKNKKKSPAAKKDKKTTTMTLEEFNQLGGGSSSSDLVEPESREAPDTRNSEKRPLTPPKEAIFEQVARDAKNILSREQRMEELRSKQPFLAEQARTLQFQDELEKKDLQIAALKKHIEALAAELKVVKLRNKQLCNILAQGEMQDKAEILRDFEEVTQVKDELTQQVSLDDAIKEGLPCADTAVTSDEGDATDVAVPMPTTFTDVLRHIDSIRSFICSCATAEDLLLDVAQLE</sequence>
<dbReference type="EMBL" id="CM023471">
    <property type="protein sequence ID" value="KAH7967313.1"/>
    <property type="molecule type" value="Genomic_DNA"/>
</dbReference>
<proteinExistence type="predicted"/>
<dbReference type="Proteomes" id="UP000821865">
    <property type="component" value="Chromosome 2"/>
</dbReference>
<comment type="caution">
    <text evidence="1">The sequence shown here is derived from an EMBL/GenBank/DDBJ whole genome shotgun (WGS) entry which is preliminary data.</text>
</comment>
<name>A0ACB8DH56_DERSI</name>